<gene>
    <name evidence="2" type="ORF">DR999_PMT18243</name>
</gene>
<sequence>MARSKRAGGAMGNRQLTVAALSCCQPQHLHSKALKAPLPSRLWDSQTRLFGSPGSTMYIRDKGSSLSLDVNGLRTSPAPPLRDHTQDSAVNQSGKESLAGAAVRGILGPEAQWEERIGTK</sequence>
<protein>
    <submittedName>
        <fullName evidence="2">Anoctamin-6</fullName>
    </submittedName>
</protein>
<keyword evidence="3" id="KW-1185">Reference proteome</keyword>
<evidence type="ECO:0000313" key="3">
    <source>
        <dbReference type="Proteomes" id="UP000297703"/>
    </source>
</evidence>
<evidence type="ECO:0000256" key="1">
    <source>
        <dbReference type="SAM" id="MobiDB-lite"/>
    </source>
</evidence>
<comment type="caution">
    <text evidence="2">The sequence shown here is derived from an EMBL/GenBank/DDBJ whole genome shotgun (WGS) entry which is preliminary data.</text>
</comment>
<dbReference type="AlphaFoldDB" id="A0A4D9DRY0"/>
<reference evidence="2 3" key="1">
    <citation type="submission" date="2019-04" db="EMBL/GenBank/DDBJ databases">
        <title>Draft genome of the big-headed turtle Platysternon megacephalum.</title>
        <authorList>
            <person name="Gong S."/>
        </authorList>
    </citation>
    <scope>NUCLEOTIDE SEQUENCE [LARGE SCALE GENOMIC DNA]</scope>
    <source>
        <strain evidence="2">DO16091913</strain>
        <tissue evidence="2">Muscle</tissue>
    </source>
</reference>
<dbReference type="Proteomes" id="UP000297703">
    <property type="component" value="Unassembled WGS sequence"/>
</dbReference>
<feature type="region of interest" description="Disordered" evidence="1">
    <location>
        <begin position="74"/>
        <end position="120"/>
    </location>
</feature>
<name>A0A4D9DRY0_9SAUR</name>
<evidence type="ECO:0000313" key="2">
    <source>
        <dbReference type="EMBL" id="TFJ99694.1"/>
    </source>
</evidence>
<accession>A0A4D9DRY0</accession>
<proteinExistence type="predicted"/>
<dbReference type="EMBL" id="QXTE01000311">
    <property type="protein sequence ID" value="TFJ99694.1"/>
    <property type="molecule type" value="Genomic_DNA"/>
</dbReference>
<reference evidence="2 3" key="2">
    <citation type="submission" date="2019-04" db="EMBL/GenBank/DDBJ databases">
        <title>The genome sequence of big-headed turtle.</title>
        <authorList>
            <person name="Gong S."/>
        </authorList>
    </citation>
    <scope>NUCLEOTIDE SEQUENCE [LARGE SCALE GENOMIC DNA]</scope>
    <source>
        <strain evidence="2">DO16091913</strain>
        <tissue evidence="2">Muscle</tissue>
    </source>
</reference>
<organism evidence="2 3">
    <name type="scientific">Platysternon megacephalum</name>
    <name type="common">big-headed turtle</name>
    <dbReference type="NCBI Taxonomy" id="55544"/>
    <lineage>
        <taxon>Eukaryota</taxon>
        <taxon>Metazoa</taxon>
        <taxon>Chordata</taxon>
        <taxon>Craniata</taxon>
        <taxon>Vertebrata</taxon>
        <taxon>Euteleostomi</taxon>
        <taxon>Archelosauria</taxon>
        <taxon>Testudinata</taxon>
        <taxon>Testudines</taxon>
        <taxon>Cryptodira</taxon>
        <taxon>Durocryptodira</taxon>
        <taxon>Testudinoidea</taxon>
        <taxon>Platysternidae</taxon>
        <taxon>Platysternon</taxon>
    </lineage>
</organism>